<feature type="transmembrane region" description="Helical" evidence="14">
    <location>
        <begin position="1536"/>
        <end position="1558"/>
    </location>
</feature>
<evidence type="ECO:0000313" key="17">
    <source>
        <dbReference type="EMBL" id="KAG0121187.1"/>
    </source>
</evidence>
<reference evidence="18 19" key="2">
    <citation type="journal article" date="2021" name="J. Hered.">
        <title>Feather Gene Expression Elucidates the Developmental Basis of Plumage Iridescence in African Starlings.</title>
        <authorList>
            <person name="Rubenstein D.R."/>
            <person name="Corvelo A."/>
            <person name="MacManes M.D."/>
            <person name="Maia R."/>
            <person name="Narzisi G."/>
            <person name="Rousaki A."/>
            <person name="Vandenabeele P."/>
            <person name="Shawkey M.D."/>
            <person name="Solomon J."/>
        </authorList>
    </citation>
    <scope>NUCLEOTIDE SEQUENCE [LARGE SCALE GENOMIC DNA]</scope>
    <source>
        <strain evidence="18">SS15</strain>
    </source>
</reference>
<comment type="similarity">
    <text evidence="2">Belongs to the CutC family.</text>
</comment>
<feature type="compositionally biased region" description="Basic and acidic residues" evidence="13">
    <location>
        <begin position="573"/>
        <end position="583"/>
    </location>
</feature>
<evidence type="ECO:0000256" key="12">
    <source>
        <dbReference type="ARBA" id="ARBA00047523"/>
    </source>
</evidence>
<feature type="transmembrane region" description="Helical" evidence="14">
    <location>
        <begin position="1319"/>
        <end position="1341"/>
    </location>
</feature>
<dbReference type="EMBL" id="JADDUC020000010">
    <property type="protein sequence ID" value="KAI1236302.1"/>
    <property type="molecule type" value="Genomic_DNA"/>
</dbReference>
<feature type="domain" description="ABC transmembrane type-1" evidence="16">
    <location>
        <begin position="602"/>
        <end position="884"/>
    </location>
</feature>
<reference evidence="17" key="1">
    <citation type="submission" date="2020-10" db="EMBL/GenBank/DDBJ databases">
        <title>Feather gene expression reveals the developmental basis of iridescence in African starlings.</title>
        <authorList>
            <person name="Rubenstein D.R."/>
        </authorList>
    </citation>
    <scope>NUCLEOTIDE SEQUENCE</scope>
    <source>
        <strain evidence="17">SS15</strain>
        <tissue evidence="17">Liver</tissue>
    </source>
</reference>
<dbReference type="GO" id="GO:0016887">
    <property type="term" value="F:ATP hydrolysis activity"/>
    <property type="evidence" value="ECO:0007669"/>
    <property type="project" value="InterPro"/>
</dbReference>
<evidence type="ECO:0000256" key="11">
    <source>
        <dbReference type="ARBA" id="ARBA00024220"/>
    </source>
</evidence>
<dbReference type="EMBL" id="JADDUC010000052">
    <property type="protein sequence ID" value="KAG0121187.1"/>
    <property type="molecule type" value="Genomic_DNA"/>
</dbReference>
<feature type="transmembrane region" description="Helical" evidence="14">
    <location>
        <begin position="818"/>
        <end position="847"/>
    </location>
</feature>
<evidence type="ECO:0000313" key="19">
    <source>
        <dbReference type="Proteomes" id="UP000618051"/>
    </source>
</evidence>
<keyword evidence="9 14" id="KW-1133">Transmembrane helix</keyword>
<dbReference type="SUPFAM" id="SSF110395">
    <property type="entry name" value="CutC-like"/>
    <property type="match status" value="1"/>
</dbReference>
<evidence type="ECO:0000256" key="4">
    <source>
        <dbReference type="ARBA" id="ARBA00019014"/>
    </source>
</evidence>
<dbReference type="InterPro" id="IPR056227">
    <property type="entry name" value="TMD0_ABC"/>
</dbReference>
<name>A0A835TVZ2_9PASS</name>
<feature type="transmembrane region" description="Helical" evidence="14">
    <location>
        <begin position="859"/>
        <end position="883"/>
    </location>
</feature>
<comment type="caution">
    <text evidence="17">The sequence shown here is derived from an EMBL/GenBank/DDBJ whole genome shotgun (WGS) entry which is preliminary data.</text>
</comment>
<dbReference type="SUPFAM" id="SSF90123">
    <property type="entry name" value="ABC transporter transmembrane region"/>
    <property type="match status" value="3"/>
</dbReference>
<evidence type="ECO:0000256" key="2">
    <source>
        <dbReference type="ARBA" id="ARBA00007768"/>
    </source>
</evidence>
<dbReference type="PANTHER" id="PTHR24223:SF176">
    <property type="entry name" value="ATP-BINDING CASSETTE SUB-FAMILY C MEMBER 2"/>
    <property type="match status" value="1"/>
</dbReference>
<feature type="domain" description="ABC transporter" evidence="15">
    <location>
        <begin position="1662"/>
        <end position="1895"/>
    </location>
</feature>
<accession>A0A835TVZ2</accession>
<feature type="compositionally biased region" description="Basic residues" evidence="13">
    <location>
        <begin position="1214"/>
        <end position="1223"/>
    </location>
</feature>
<gene>
    <name evidence="18" type="ORF">IHE44_0001587</name>
    <name evidence="17" type="ORF">IHE44_011358</name>
</gene>
<feature type="transmembrane region" description="Helical" evidence="14">
    <location>
        <begin position="337"/>
        <end position="355"/>
    </location>
</feature>
<dbReference type="Pfam" id="PF00005">
    <property type="entry name" value="ABC_tran"/>
    <property type="match status" value="2"/>
</dbReference>
<keyword evidence="5" id="KW-0813">Transport</keyword>
<sequence>MGRHGRWVCVDSVESAVNAERGGAGRIELCAGLVEGGTTPSMGLLQVVKQCVRVPVFVMIRPRGGDFLYSDREVEVMKADIRLAKLHGADGLVFGALTEDGRIDTELCTALLDGGPQPQAIHTEFEAIWDIIAKSVCRPLPVTFHRAFDMVHDPLVALETLISLGFERVLTSGCDSSALEGLSLIKRLAEQAKGRIVVVPGGGITERNLQRILEGSTASEFHCSARSARDSGMKFRNPNVAMGASFSAPEYSIKVADVAKVRTLNAIAKNILVYLCFQNDSYLARPDADLPVCFQQTVVVWVPLGFFWILAPWQLLPMCKSKAKKSSVTKLFIIKQVLAALLVLAAVAELALAFVEDDEQGGVPPVLYTNPSLYIATWIMVLLIHDARRFCLCRDSGVLFCFWTLSLLCGILPFQSLVRKAVQEPISDLPRFILFFISYGLQLLLFLVSGFSDIAPETKEIGKKNPEVTASFLSSITFEWYSSMVYKGYRKPLEIEDVWELKDKDKTKALYTAFEKNMKTAMKKARAELEKRERKRRRRAGDPDHGNSMSKAQSQDILVLEEKQPKKKKKKKGDNEDSGPPKDYPRGWLLKTLAKTFQQNLLLAVAFKLVHDALVFVSPQLLKLLITFVSDEDSFAWQGYLYAILLFLAAVLQSLCLQQHFSLCFQLGINVRASLIAAIYKKSLTMSGATRKESTVGETVNLMSADAQRFMDVANFIHQLWSSPLQIILSIVFLWAELGPSVLAGIATMVLLLPINAFLVAKAKTIQEKNMKHKDERMKIMTEILNGIKILKLFAWEPSFEKRIIDIRAHELKNLVNFGYLQSVSVFVFTCAPFLVSLASFAVYVLVDENNILDAQKAFTAISLFNVLRFPMAMLPMVLSSLVQTNVSTARLEHYLSGGDLDTSAIHHNPIEGRLLPAGAALGFPHSEGHLSLTGNAVRFSDATFAWEQDSNAAIRDVTLDITPGSLVAVVGPVGSGKSSLVSAMLGEMENIKGHINIQGSLAYVPQQAWIQNATLKDNIIFGSELDEARYQKVIKACALLPDLELLPAGDQTEIGEKGINLSGGQKQRVSLARAVYSDADIYILDDPLSAVDAHVGKYLFEHVLGPKGLLKKKTRILVTHSISFLPEVDNIVVLASGAVSEHGSYSTLLANKGAFSQFLNLYGNQEEDVSEENTAAVALAGDEEEADEDVDPCLDERSDDVVTMTLRREASIHRRKLSRSLSKKSTSSQKKAQEEPPKKLRGQKLIEKETVETGRVKFSMYLRYLRAVGWCLSFWTVMGYVGQYVAYVGTNLWLSDWTDDSVRYQNQTYPTHLRDLRIGVFGALGFSQALFLLFATVLSVRGSMQASHLMHQQLLSNILRAPMSFFDTTPVGRIVNRFAKDIFTVDETIPTSFRSWLSCFMGIISTLIVICLATPFFAVIIIPLSIFYYFVLVSNWALSEASALLRAISSWLLGFVLVTKLCRLFQRFYISTSRQLRRLDSVTRSPIYSHFGETVSGLSVIRAYGHQERFLKHNEIIMDINQKSVYSWIISNRWLAIRLEFVGSLVVFFSALLAVIAKGTLEGGIVGLSVSSALNVTQTLNWLVRTSSELETNIVAVERVHEYMKVKNEAPWVTKNRPPRGWPSRGEIQFVDYKVRYRPELDLVLQGITCNIGSTEKLQSMRWGGMVMGCGSWGLELQERNQSRRSWVMVGVVGRTGAGKSSLTNCLFRVLEAAGGKIIIDDLDIATIGLHDLRNNLTIIPQDPVLFTGTLRMNLDPFDQYSDEEVWKALELAHLKTYVQGLPEGLLHLVSEGGENLSVGQRQLVCLARALLRKAKILILDEATAAVDLETDNLIQTTIRSEFADCTVLTIAHRLHTIMDSNRVMVLHAGQIVEFDSPQELLMKQGTFSAMAKDAGITIAETTAL</sequence>
<dbReference type="Gene3D" id="3.40.50.300">
    <property type="entry name" value="P-loop containing nucleotide triphosphate hydrolases"/>
    <property type="match status" value="2"/>
</dbReference>
<keyword evidence="19" id="KW-1185">Reference proteome</keyword>
<dbReference type="InterPro" id="IPR003593">
    <property type="entry name" value="AAA+_ATPase"/>
</dbReference>
<feature type="transmembrane region" description="Helical" evidence="14">
    <location>
        <begin position="298"/>
        <end position="316"/>
    </location>
</feature>
<dbReference type="Pfam" id="PF00664">
    <property type="entry name" value="ABC_membrane"/>
    <property type="match status" value="3"/>
</dbReference>
<feature type="domain" description="ABC transporter" evidence="15">
    <location>
        <begin position="938"/>
        <end position="1162"/>
    </location>
</feature>
<keyword evidence="10 14" id="KW-0472">Membrane</keyword>
<evidence type="ECO:0000313" key="18">
    <source>
        <dbReference type="EMBL" id="KAI1236302.1"/>
    </source>
</evidence>
<evidence type="ECO:0000256" key="3">
    <source>
        <dbReference type="ARBA" id="ARBA00009726"/>
    </source>
</evidence>
<dbReference type="InterPro" id="IPR005627">
    <property type="entry name" value="CutC-like"/>
</dbReference>
<feature type="domain" description="ABC transmembrane type-1" evidence="16">
    <location>
        <begin position="1275"/>
        <end position="1593"/>
    </location>
</feature>
<dbReference type="CDD" id="cd03250">
    <property type="entry name" value="ABCC_MRP_domain1"/>
    <property type="match status" value="1"/>
</dbReference>
<feature type="transmembrane region" description="Helical" evidence="14">
    <location>
        <begin position="742"/>
        <end position="761"/>
    </location>
</feature>
<evidence type="ECO:0000256" key="7">
    <source>
        <dbReference type="ARBA" id="ARBA00022741"/>
    </source>
</evidence>
<feature type="transmembrane region" description="Helical" evidence="14">
    <location>
        <begin position="367"/>
        <end position="385"/>
    </location>
</feature>
<dbReference type="CDD" id="cd18603">
    <property type="entry name" value="ABC_6TM_MRP1_2_3_6_D2_like"/>
    <property type="match status" value="1"/>
</dbReference>
<dbReference type="InterPro" id="IPR027417">
    <property type="entry name" value="P-loop_NTPase"/>
</dbReference>
<dbReference type="PANTHER" id="PTHR24223">
    <property type="entry name" value="ATP-BINDING CASSETTE SUB-FAMILY C"/>
    <property type="match status" value="1"/>
</dbReference>
<dbReference type="CDD" id="cd18595">
    <property type="entry name" value="ABC_6TM_MRP1_2_3_6_D1_like"/>
    <property type="match status" value="1"/>
</dbReference>
<dbReference type="InterPro" id="IPR011527">
    <property type="entry name" value="ABC1_TM_dom"/>
</dbReference>
<evidence type="ECO:0000256" key="1">
    <source>
        <dbReference type="ARBA" id="ARBA00004141"/>
    </source>
</evidence>
<dbReference type="InterPro" id="IPR036640">
    <property type="entry name" value="ABC1_TM_sf"/>
</dbReference>
<dbReference type="FunFam" id="3.40.50.300:FF:000293">
    <property type="entry name" value="ATP binding cassette subfamily C member 1"/>
    <property type="match status" value="1"/>
</dbReference>
<feature type="transmembrane region" description="Helical" evidence="14">
    <location>
        <begin position="716"/>
        <end position="736"/>
    </location>
</feature>
<dbReference type="PROSITE" id="PS50929">
    <property type="entry name" value="ABC_TM1F"/>
    <property type="match status" value="2"/>
</dbReference>
<evidence type="ECO:0000256" key="9">
    <source>
        <dbReference type="ARBA" id="ARBA00022989"/>
    </source>
</evidence>
<dbReference type="HAMAP" id="MF_00795">
    <property type="entry name" value="CutC"/>
    <property type="match status" value="1"/>
</dbReference>
<dbReference type="InterPro" id="IPR036822">
    <property type="entry name" value="CutC-like_dom_sf"/>
</dbReference>
<dbReference type="OrthoDB" id="6500128at2759"/>
<dbReference type="InterPro" id="IPR003439">
    <property type="entry name" value="ABC_transporter-like_ATP-bd"/>
</dbReference>
<dbReference type="GO" id="GO:0005524">
    <property type="term" value="F:ATP binding"/>
    <property type="evidence" value="ECO:0007669"/>
    <property type="project" value="UniProtKB-KW"/>
</dbReference>
<feature type="transmembrane region" description="Helical" evidence="14">
    <location>
        <begin position="432"/>
        <end position="455"/>
    </location>
</feature>
<evidence type="ECO:0000256" key="10">
    <source>
        <dbReference type="ARBA" id="ARBA00023136"/>
    </source>
</evidence>
<dbReference type="Proteomes" id="UP000618051">
    <property type="component" value="Unassembled WGS sequence"/>
</dbReference>
<feature type="transmembrane region" description="Helical" evidence="14">
    <location>
        <begin position="601"/>
        <end position="619"/>
    </location>
</feature>
<evidence type="ECO:0000256" key="5">
    <source>
        <dbReference type="ARBA" id="ARBA00022448"/>
    </source>
</evidence>
<proteinExistence type="inferred from homology"/>
<dbReference type="SUPFAM" id="SSF52540">
    <property type="entry name" value="P-loop containing nucleoside triphosphate hydrolases"/>
    <property type="match status" value="2"/>
</dbReference>
<feature type="region of interest" description="Disordered" evidence="13">
    <location>
        <begin position="525"/>
        <end position="583"/>
    </location>
</feature>
<feature type="transmembrane region" description="Helical" evidence="14">
    <location>
        <begin position="639"/>
        <end position="657"/>
    </location>
</feature>
<dbReference type="InterPro" id="IPR050173">
    <property type="entry name" value="ABC_transporter_C-like"/>
</dbReference>
<comment type="similarity">
    <text evidence="3">Belongs to the ABC transporter superfamily. ABCC family. Conjugate transporter (TC 3.A.1.208) subfamily.</text>
</comment>
<dbReference type="PROSITE" id="PS00211">
    <property type="entry name" value="ABC_TRANSPORTER_1"/>
    <property type="match status" value="2"/>
</dbReference>
<dbReference type="FunFam" id="1.20.1560.10:FF:000007">
    <property type="entry name" value="ATP-binding cassette subfamily C member 1"/>
    <property type="match status" value="1"/>
</dbReference>
<protein>
    <recommendedName>
        <fullName evidence="4">Copper homeostasis protein cutC homolog</fullName>
        <ecNumber evidence="11">7.6.2.3</ecNumber>
    </recommendedName>
</protein>
<dbReference type="CDD" id="cd03244">
    <property type="entry name" value="ABCC_MRP_domain2"/>
    <property type="match status" value="1"/>
</dbReference>
<dbReference type="EC" id="7.6.2.3" evidence="11"/>
<evidence type="ECO:0000259" key="16">
    <source>
        <dbReference type="PROSITE" id="PS50929"/>
    </source>
</evidence>
<dbReference type="Pfam" id="PF03932">
    <property type="entry name" value="CutC"/>
    <property type="match status" value="1"/>
</dbReference>
<keyword evidence="8" id="KW-0067">ATP-binding</keyword>
<evidence type="ECO:0000259" key="15">
    <source>
        <dbReference type="PROSITE" id="PS50893"/>
    </source>
</evidence>
<dbReference type="GO" id="GO:0016324">
    <property type="term" value="C:apical plasma membrane"/>
    <property type="evidence" value="ECO:0007669"/>
    <property type="project" value="TreeGrafter"/>
</dbReference>
<feature type="compositionally biased region" description="Basic and acidic residues" evidence="13">
    <location>
        <begin position="1232"/>
        <end position="1243"/>
    </location>
</feature>
<feature type="transmembrane region" description="Helical" evidence="14">
    <location>
        <begin position="1404"/>
        <end position="1432"/>
    </location>
</feature>
<feature type="transmembrane region" description="Helical" evidence="14">
    <location>
        <begin position="1268"/>
        <end position="1288"/>
    </location>
</feature>
<comment type="subcellular location">
    <subcellularLocation>
        <location evidence="1">Membrane</location>
        <topology evidence="1">Multi-pass membrane protein</topology>
    </subcellularLocation>
</comment>
<feature type="compositionally biased region" description="Polar residues" evidence="13">
    <location>
        <begin position="547"/>
        <end position="556"/>
    </location>
</feature>
<evidence type="ECO:0000256" key="14">
    <source>
        <dbReference type="SAM" id="Phobius"/>
    </source>
</evidence>
<evidence type="ECO:0000256" key="8">
    <source>
        <dbReference type="ARBA" id="ARBA00022840"/>
    </source>
</evidence>
<dbReference type="PROSITE" id="PS50893">
    <property type="entry name" value="ABC_TRANSPORTER_2"/>
    <property type="match status" value="2"/>
</dbReference>
<dbReference type="Pfam" id="PF24357">
    <property type="entry name" value="TMD0_ABC"/>
    <property type="match status" value="1"/>
</dbReference>
<keyword evidence="7" id="KW-0547">Nucleotide-binding</keyword>
<dbReference type="InterPro" id="IPR017871">
    <property type="entry name" value="ABC_transporter-like_CS"/>
</dbReference>
<dbReference type="Gene3D" id="1.20.1560.10">
    <property type="entry name" value="ABC transporter type 1, transmembrane domain"/>
    <property type="match status" value="2"/>
</dbReference>
<dbReference type="SMART" id="SM00382">
    <property type="entry name" value="AAA"/>
    <property type="match status" value="2"/>
</dbReference>
<dbReference type="FunFam" id="3.20.20.380:FF:000001">
    <property type="entry name" value="Copper homeostasis protein CutC"/>
    <property type="match status" value="1"/>
</dbReference>
<reference evidence="18" key="3">
    <citation type="submission" date="2022-01" db="EMBL/GenBank/DDBJ databases">
        <authorList>
            <person name="Rubenstein D.R."/>
        </authorList>
    </citation>
    <scope>NUCLEOTIDE SEQUENCE</scope>
    <source>
        <strain evidence="18">SS15</strain>
        <tissue evidence="18">Liver</tissue>
    </source>
</reference>
<dbReference type="Gene3D" id="3.20.20.380">
    <property type="entry name" value="Copper homeostasis (CutC) domain"/>
    <property type="match status" value="1"/>
</dbReference>
<feature type="region of interest" description="Disordered" evidence="13">
    <location>
        <begin position="1214"/>
        <end position="1243"/>
    </location>
</feature>
<feature type="transmembrane region" description="Helical" evidence="14">
    <location>
        <begin position="1444"/>
        <end position="1466"/>
    </location>
</feature>
<dbReference type="GO" id="GO:0015431">
    <property type="term" value="F:ABC-type glutathione S-conjugate transporter activity"/>
    <property type="evidence" value="ECO:0007669"/>
    <property type="project" value="UniProtKB-EC"/>
</dbReference>
<evidence type="ECO:0000256" key="13">
    <source>
        <dbReference type="SAM" id="MobiDB-lite"/>
    </source>
</evidence>
<organism evidence="17">
    <name type="scientific">Lamprotornis superbus</name>
    <dbReference type="NCBI Taxonomy" id="245042"/>
    <lineage>
        <taxon>Eukaryota</taxon>
        <taxon>Metazoa</taxon>
        <taxon>Chordata</taxon>
        <taxon>Craniata</taxon>
        <taxon>Vertebrata</taxon>
        <taxon>Euteleostomi</taxon>
        <taxon>Archelosauria</taxon>
        <taxon>Archosauria</taxon>
        <taxon>Dinosauria</taxon>
        <taxon>Saurischia</taxon>
        <taxon>Theropoda</taxon>
        <taxon>Coelurosauria</taxon>
        <taxon>Aves</taxon>
        <taxon>Neognathae</taxon>
        <taxon>Neoaves</taxon>
        <taxon>Telluraves</taxon>
        <taxon>Australaves</taxon>
        <taxon>Passeriformes</taxon>
        <taxon>Sturnidae</taxon>
        <taxon>Lamprotornis</taxon>
    </lineage>
</organism>
<comment type="catalytic activity">
    <reaction evidence="12">
        <text>leukotriene C4(in) + ATP + H2O = leukotriene C4(out) + ADP + phosphate + H(+)</text>
        <dbReference type="Rhea" id="RHEA:38963"/>
        <dbReference type="ChEBI" id="CHEBI:15377"/>
        <dbReference type="ChEBI" id="CHEBI:15378"/>
        <dbReference type="ChEBI" id="CHEBI:30616"/>
        <dbReference type="ChEBI" id="CHEBI:43474"/>
        <dbReference type="ChEBI" id="CHEBI:57973"/>
        <dbReference type="ChEBI" id="CHEBI:456216"/>
    </reaction>
    <physiologicalReaction direction="left-to-right" evidence="12">
        <dbReference type="Rhea" id="RHEA:38964"/>
    </physiologicalReaction>
</comment>
<evidence type="ECO:0000256" key="6">
    <source>
        <dbReference type="ARBA" id="ARBA00022692"/>
    </source>
</evidence>
<feature type="transmembrane region" description="Helical" evidence="14">
    <location>
        <begin position="397"/>
        <end position="417"/>
    </location>
</feature>
<keyword evidence="6 14" id="KW-0812">Transmembrane</keyword>